<reference evidence="4" key="1">
    <citation type="submission" date="2021-01" db="EMBL/GenBank/DDBJ databases">
        <authorList>
            <person name="Corre E."/>
            <person name="Pelletier E."/>
            <person name="Niang G."/>
            <person name="Scheremetjew M."/>
            <person name="Finn R."/>
            <person name="Kale V."/>
            <person name="Holt S."/>
            <person name="Cochrane G."/>
            <person name="Meng A."/>
            <person name="Brown T."/>
            <person name="Cohen L."/>
        </authorList>
    </citation>
    <scope>NUCLEOTIDE SEQUENCE</scope>
    <source>
        <strain evidence="4">CCMP1510</strain>
    </source>
</reference>
<dbReference type="InterPro" id="IPR001950">
    <property type="entry name" value="SUI1"/>
</dbReference>
<dbReference type="EMBL" id="HBIJ01011652">
    <property type="protein sequence ID" value="CAE0367208.1"/>
    <property type="molecule type" value="Transcribed_RNA"/>
</dbReference>
<evidence type="ECO:0000256" key="1">
    <source>
        <dbReference type="ARBA" id="ARBA00007514"/>
    </source>
</evidence>
<dbReference type="InterPro" id="IPR046447">
    <property type="entry name" value="DENR_C"/>
</dbReference>
<dbReference type="Pfam" id="PF01253">
    <property type="entry name" value="SUI1"/>
    <property type="match status" value="1"/>
</dbReference>
<evidence type="ECO:0000259" key="3">
    <source>
        <dbReference type="PROSITE" id="PS50296"/>
    </source>
</evidence>
<accession>A0A7S3JYQ1</accession>
<dbReference type="GO" id="GO:0002188">
    <property type="term" value="P:translation reinitiation"/>
    <property type="evidence" value="ECO:0007669"/>
    <property type="project" value="TreeGrafter"/>
</dbReference>
<protein>
    <recommendedName>
        <fullName evidence="3">SUI1 domain-containing protein</fullName>
    </recommendedName>
</protein>
<dbReference type="AlphaFoldDB" id="A0A7S3JYQ1"/>
<name>A0A7S3JYQ1_9STRA</name>
<dbReference type="PANTHER" id="PTHR12789:SF0">
    <property type="entry name" value="DENSITY-REGULATED PROTEIN"/>
    <property type="match status" value="1"/>
</dbReference>
<dbReference type="GO" id="GO:0001731">
    <property type="term" value="P:formation of translation preinitiation complex"/>
    <property type="evidence" value="ECO:0007669"/>
    <property type="project" value="TreeGrafter"/>
</dbReference>
<dbReference type="CDD" id="cd11607">
    <property type="entry name" value="DENR_C"/>
    <property type="match status" value="1"/>
</dbReference>
<organism evidence="4">
    <name type="scientific">Aureoumbra lagunensis</name>
    <dbReference type="NCBI Taxonomy" id="44058"/>
    <lineage>
        <taxon>Eukaryota</taxon>
        <taxon>Sar</taxon>
        <taxon>Stramenopiles</taxon>
        <taxon>Ochrophyta</taxon>
        <taxon>Pelagophyceae</taxon>
        <taxon>Pelagomonadales</taxon>
        <taxon>Aureoumbra</taxon>
    </lineage>
</organism>
<evidence type="ECO:0000313" key="4">
    <source>
        <dbReference type="EMBL" id="CAE0367208.1"/>
    </source>
</evidence>
<dbReference type="GO" id="GO:0003729">
    <property type="term" value="F:mRNA binding"/>
    <property type="evidence" value="ECO:0007669"/>
    <property type="project" value="TreeGrafter"/>
</dbReference>
<sequence length="270" mass="30662">MASYEETLAKIYEERLCNFYKKYDESKLQQVPTLLTKYKGKEEQLLRAMVQKYGPEPTPEELAEDDDDEEDVEEATQVAGSKDEGVTEIKEELAEDDDDDDDDLAEEDDEPPFKLIYCDVCGLPPEYCEYGDNYEKCVPWIKENCPHLLKECISVDTKKKNKRGGGVLKKKELSEDKIRLIVYTETRSRKKTVTVVDGLETFGIKLKDAAKIFGRKFASSSSVKDKDTGGSEVVIQGDVIFDLPDLLQSEFKIPQSKLFTKEGGKIVPLR</sequence>
<feature type="compositionally biased region" description="Basic and acidic residues" evidence="2">
    <location>
        <begin position="81"/>
        <end position="92"/>
    </location>
</feature>
<dbReference type="GO" id="GO:0003743">
    <property type="term" value="F:translation initiation factor activity"/>
    <property type="evidence" value="ECO:0007669"/>
    <property type="project" value="InterPro"/>
</dbReference>
<dbReference type="InterPro" id="IPR048517">
    <property type="entry name" value="DENR_N"/>
</dbReference>
<dbReference type="InterPro" id="IPR050318">
    <property type="entry name" value="DENR/SUI1_TIF"/>
</dbReference>
<feature type="region of interest" description="Disordered" evidence="2">
    <location>
        <begin position="49"/>
        <end position="108"/>
    </location>
</feature>
<feature type="compositionally biased region" description="Acidic residues" evidence="2">
    <location>
        <begin position="58"/>
        <end position="74"/>
    </location>
</feature>
<evidence type="ECO:0000256" key="2">
    <source>
        <dbReference type="SAM" id="MobiDB-lite"/>
    </source>
</evidence>
<dbReference type="PANTHER" id="PTHR12789">
    <property type="entry name" value="DENSITY-REGULATED PROTEIN HOMOLOG"/>
    <property type="match status" value="1"/>
</dbReference>
<dbReference type="InterPro" id="IPR036877">
    <property type="entry name" value="SUI1_dom_sf"/>
</dbReference>
<dbReference type="Pfam" id="PF21023">
    <property type="entry name" value="DENR_N"/>
    <property type="match status" value="1"/>
</dbReference>
<dbReference type="PROSITE" id="PS50296">
    <property type="entry name" value="SUI1"/>
    <property type="match status" value="1"/>
</dbReference>
<dbReference type="Gene3D" id="3.30.780.10">
    <property type="entry name" value="SUI1-like domain"/>
    <property type="match status" value="1"/>
</dbReference>
<feature type="domain" description="SUI1" evidence="3">
    <location>
        <begin position="180"/>
        <end position="251"/>
    </location>
</feature>
<comment type="similarity">
    <text evidence="1">Belongs to the DENR family.</text>
</comment>
<gene>
    <name evidence="4" type="ORF">ALAG00032_LOCUS7957</name>
</gene>
<dbReference type="SUPFAM" id="SSF55159">
    <property type="entry name" value="eIF1-like"/>
    <property type="match status" value="1"/>
</dbReference>
<feature type="compositionally biased region" description="Acidic residues" evidence="2">
    <location>
        <begin position="93"/>
        <end position="108"/>
    </location>
</feature>
<proteinExistence type="inferred from homology"/>